<dbReference type="RefSeq" id="WP_003180978.1">
    <property type="nucleotide sequence ID" value="NZ_CM001558.1"/>
</dbReference>
<name>J2F8U3_PSEFQ</name>
<feature type="transmembrane region" description="Helical" evidence="7">
    <location>
        <begin position="120"/>
        <end position="144"/>
    </location>
</feature>
<dbReference type="GO" id="GO:0016682">
    <property type="term" value="F:oxidoreductase activity, acting on diphenols and related substances as donors, oxygen as acceptor"/>
    <property type="evidence" value="ECO:0007669"/>
    <property type="project" value="TreeGrafter"/>
</dbReference>
<feature type="transmembrane region" description="Helical" evidence="7">
    <location>
        <begin position="200"/>
        <end position="220"/>
    </location>
</feature>
<keyword evidence="4 7" id="KW-0812">Transmembrane</keyword>
<sequence length="337" mass="36537">MFISEALLPDLAAAAIAFTIITYVVLDGTDLGVGILFATRRDANEKAIMVSSILPIWDGNETWLVLGGGGLLALFPVAYSLIFSALYMPVIVMLLALIFRAVALEFRADASSRMRRWLDVTLVAGSLIAAFCQGAIMGCVVQGIEQQDGQFAGNGWEWLSAFSLTCGAVLVIGYALLGSCWLVWRTEGHLQATARRQARILGWLTLLGMAAIVVWTSQLLPVYRDNLAESSLSVPLLLVQGLLLVGFRWAFSSRFEFLPLFAVLGWFGVAFVAAIITLYPLIVPSALSIEQASAPASSQSFMLVGFAVLVPVTLAYNTWGFWVFRGKVKREQVDSGA</sequence>
<dbReference type="EC" id="1.10.3.-" evidence="8"/>
<organism evidence="8">
    <name type="scientific">Pseudomonas fluorescens (strain Q2-87)</name>
    <dbReference type="NCBI Taxonomy" id="1038922"/>
    <lineage>
        <taxon>Bacteria</taxon>
        <taxon>Pseudomonadati</taxon>
        <taxon>Pseudomonadota</taxon>
        <taxon>Gammaproteobacteria</taxon>
        <taxon>Pseudomonadales</taxon>
        <taxon>Pseudomonadaceae</taxon>
        <taxon>Pseudomonas</taxon>
    </lineage>
</organism>
<evidence type="ECO:0000256" key="6">
    <source>
        <dbReference type="ARBA" id="ARBA00023136"/>
    </source>
</evidence>
<dbReference type="EMBL" id="AGBM01000001">
    <property type="protein sequence ID" value="EJL05548.1"/>
    <property type="molecule type" value="Genomic_DNA"/>
</dbReference>
<keyword evidence="5 7" id="KW-1133">Transmembrane helix</keyword>
<dbReference type="GO" id="GO:0019646">
    <property type="term" value="P:aerobic electron transport chain"/>
    <property type="evidence" value="ECO:0007669"/>
    <property type="project" value="TreeGrafter"/>
</dbReference>
<dbReference type="HOGENOM" id="CLU_049294_1_0_6"/>
<dbReference type="PANTHER" id="PTHR43141:SF4">
    <property type="entry name" value="CYTOCHROME BD2 SUBUNIT II"/>
    <property type="match status" value="1"/>
</dbReference>
<evidence type="ECO:0000256" key="5">
    <source>
        <dbReference type="ARBA" id="ARBA00022989"/>
    </source>
</evidence>
<evidence type="ECO:0000256" key="4">
    <source>
        <dbReference type="ARBA" id="ARBA00022692"/>
    </source>
</evidence>
<feature type="transmembrane region" description="Helical" evidence="7">
    <location>
        <begin position="7"/>
        <end position="26"/>
    </location>
</feature>
<feature type="transmembrane region" description="Helical" evidence="7">
    <location>
        <begin position="302"/>
        <end position="324"/>
    </location>
</feature>
<dbReference type="GO" id="GO:0005886">
    <property type="term" value="C:plasma membrane"/>
    <property type="evidence" value="ECO:0007669"/>
    <property type="project" value="UniProtKB-SubCell"/>
</dbReference>
<dbReference type="Pfam" id="PF02322">
    <property type="entry name" value="Cyt_bd_oxida_II"/>
    <property type="match status" value="1"/>
</dbReference>
<dbReference type="PATRIC" id="fig|1038922.3.peg.3173"/>
<proteinExistence type="inferred from homology"/>
<feature type="transmembrane region" description="Helical" evidence="7">
    <location>
        <begin position="156"/>
        <end position="184"/>
    </location>
</feature>
<feature type="transmembrane region" description="Helical" evidence="7">
    <location>
        <begin position="73"/>
        <end position="99"/>
    </location>
</feature>
<evidence type="ECO:0000313" key="8">
    <source>
        <dbReference type="EMBL" id="EJL05548.1"/>
    </source>
</evidence>
<comment type="caution">
    <text evidence="8">The sequence shown here is derived from an EMBL/GenBank/DDBJ whole genome shotgun (WGS) entry which is preliminary data.</text>
</comment>
<keyword evidence="6 7" id="KW-0472">Membrane</keyword>
<gene>
    <name evidence="8" type="primary">cydB</name>
    <name evidence="8" type="ORF">PflQ2_2354</name>
</gene>
<dbReference type="NCBIfam" id="TIGR00203">
    <property type="entry name" value="cydB"/>
    <property type="match status" value="1"/>
</dbReference>
<dbReference type="GO" id="GO:0009055">
    <property type="term" value="F:electron transfer activity"/>
    <property type="evidence" value="ECO:0007669"/>
    <property type="project" value="TreeGrafter"/>
</dbReference>
<evidence type="ECO:0000256" key="2">
    <source>
        <dbReference type="ARBA" id="ARBA00007543"/>
    </source>
</evidence>
<dbReference type="Proteomes" id="UP000007289">
    <property type="component" value="Chromosome"/>
</dbReference>
<feature type="transmembrane region" description="Helical" evidence="7">
    <location>
        <begin position="258"/>
        <end position="282"/>
    </location>
</feature>
<protein>
    <submittedName>
        <fullName evidence="8">Cytochrome d ubiquinol oxidase, subunit II</fullName>
        <ecNumber evidence="8">1.10.3.-</ecNumber>
    </submittedName>
</protein>
<evidence type="ECO:0000256" key="7">
    <source>
        <dbReference type="SAM" id="Phobius"/>
    </source>
</evidence>
<evidence type="ECO:0000256" key="1">
    <source>
        <dbReference type="ARBA" id="ARBA00004651"/>
    </source>
</evidence>
<dbReference type="eggNOG" id="COG1294">
    <property type="taxonomic scope" value="Bacteria"/>
</dbReference>
<comment type="subcellular location">
    <subcellularLocation>
        <location evidence="1">Cell membrane</location>
        <topology evidence="1">Multi-pass membrane protein</topology>
    </subcellularLocation>
</comment>
<dbReference type="GO" id="GO:0070069">
    <property type="term" value="C:cytochrome complex"/>
    <property type="evidence" value="ECO:0007669"/>
    <property type="project" value="TreeGrafter"/>
</dbReference>
<dbReference type="PANTHER" id="PTHR43141">
    <property type="entry name" value="CYTOCHROME BD2 SUBUNIT II"/>
    <property type="match status" value="1"/>
</dbReference>
<evidence type="ECO:0000256" key="3">
    <source>
        <dbReference type="ARBA" id="ARBA00022475"/>
    </source>
</evidence>
<reference evidence="8" key="1">
    <citation type="journal article" date="2012" name="PLoS Genet.">
        <title>Comparative Genomics of Plant-Associated Pseudomonas spp.: Insights into Diversity and Inheritance of Traits Involved in Multitrophic Interactions.</title>
        <authorList>
            <person name="Loper J.E."/>
            <person name="Hassan K.A."/>
            <person name="Mavrodi D.V."/>
            <person name="Davis E.W.II."/>
            <person name="Lim C.K."/>
            <person name="Shaffer B.T."/>
            <person name="Elbourne L.D."/>
            <person name="Stockwell V.O."/>
            <person name="Hartney S.L."/>
            <person name="Breakwell K."/>
            <person name="Henkels M.D."/>
            <person name="Tetu S.G."/>
            <person name="Rangel L.I."/>
            <person name="Kidarsa T.A."/>
            <person name="Wilson N.L."/>
            <person name="van de Mortel J.E."/>
            <person name="Song C."/>
            <person name="Blumhagen R."/>
            <person name="Radune D."/>
            <person name="Hostetler J.B."/>
            <person name="Brinkac L.M."/>
            <person name="Durkin A.S."/>
            <person name="Kluepfel D.A."/>
            <person name="Wechter W.P."/>
            <person name="Anderson A.J."/>
            <person name="Kim Y.C."/>
            <person name="Pierson L.S.III."/>
            <person name="Pierson E.A."/>
            <person name="Lindow S.E."/>
            <person name="Kobayashi D.Y."/>
            <person name="Raaijmakers J.M."/>
            <person name="Weller D.M."/>
            <person name="Thomashow L.S."/>
            <person name="Allen A.E."/>
            <person name="Paulsen I.T."/>
        </authorList>
    </citation>
    <scope>NUCLEOTIDE SEQUENCE [LARGE SCALE GENOMIC DNA]</scope>
    <source>
        <strain evidence="8">Q2-87</strain>
    </source>
</reference>
<feature type="transmembrane region" description="Helical" evidence="7">
    <location>
        <begin position="232"/>
        <end position="251"/>
    </location>
</feature>
<dbReference type="AlphaFoldDB" id="J2F8U3"/>
<dbReference type="InterPro" id="IPR003317">
    <property type="entry name" value="Cyt-d_oxidase_su2"/>
</dbReference>
<comment type="similarity">
    <text evidence="2">Belongs to the cytochrome ubiquinol oxidase subunit 2 family.</text>
</comment>
<accession>J2F8U3</accession>
<keyword evidence="8" id="KW-0560">Oxidoreductase</keyword>
<keyword evidence="3" id="KW-1003">Cell membrane</keyword>